<keyword evidence="3" id="KW-1185">Reference proteome</keyword>
<feature type="compositionally biased region" description="Basic and acidic residues" evidence="1">
    <location>
        <begin position="602"/>
        <end position="611"/>
    </location>
</feature>
<name>A0A6A5V3M2_9PLEO</name>
<proteinExistence type="predicted"/>
<gene>
    <name evidence="2" type="ORF">BU23DRAFT_234743</name>
</gene>
<feature type="compositionally biased region" description="Basic and acidic residues" evidence="1">
    <location>
        <begin position="446"/>
        <end position="456"/>
    </location>
</feature>
<organism evidence="2 3">
    <name type="scientific">Bimuria novae-zelandiae CBS 107.79</name>
    <dbReference type="NCBI Taxonomy" id="1447943"/>
    <lineage>
        <taxon>Eukaryota</taxon>
        <taxon>Fungi</taxon>
        <taxon>Dikarya</taxon>
        <taxon>Ascomycota</taxon>
        <taxon>Pezizomycotina</taxon>
        <taxon>Dothideomycetes</taxon>
        <taxon>Pleosporomycetidae</taxon>
        <taxon>Pleosporales</taxon>
        <taxon>Massarineae</taxon>
        <taxon>Didymosphaeriaceae</taxon>
        <taxon>Bimuria</taxon>
    </lineage>
</organism>
<evidence type="ECO:0000313" key="3">
    <source>
        <dbReference type="Proteomes" id="UP000800036"/>
    </source>
</evidence>
<accession>A0A6A5V3M2</accession>
<feature type="region of interest" description="Disordered" evidence="1">
    <location>
        <begin position="446"/>
        <end position="518"/>
    </location>
</feature>
<feature type="region of interest" description="Disordered" evidence="1">
    <location>
        <begin position="195"/>
        <end position="218"/>
    </location>
</feature>
<dbReference type="AlphaFoldDB" id="A0A6A5V3M2"/>
<protein>
    <submittedName>
        <fullName evidence="2">Uncharacterized protein</fullName>
    </submittedName>
</protein>
<feature type="region of interest" description="Disordered" evidence="1">
    <location>
        <begin position="599"/>
        <end position="669"/>
    </location>
</feature>
<dbReference type="Proteomes" id="UP000800036">
    <property type="component" value="Unassembled WGS sequence"/>
</dbReference>
<sequence>MVVMSPVLLADKAQNTPKKARILPLTTEAHPTLAEMKNDFSYRVYVFECSNRGIAAVHPISDQALKTFDPKERTELLHDVQRLEQHSSDKKKAPFTETRLNLEKLAKEDQANAQTTSANMPKKLRLDFAEDGWVLLRDEIVEDLASRTNGLPALSKQEIQEASIEQLMRAPESYKTGADETEKKLEFLRPVSDDNDSGEFSFETVHPPSPTSKTIRPTDDMNEFVPSSNKPGFLASLFGARGKTDPKLDRPPTPPLGGTYEDYQRAVQYFLKYDHERVSQLAVRWNFVAASPSPIPDTGMSCGDKEVLDGSTSQEDEQLPTGTSCAQNSSADSIASLESLTLSETDAALDLRTEHPLLSPSNNISAVSSRSELVSEASFESFFESDVISGFDHRSENGQSEDNDYLKDASDNLECSVGAIRTSVSSHLPHKNHDSDLLFDNTLDVEHSSQEERPTEDYETVSGENQDSYDSDDTIDSISNLPISVDHDNDVVIQSSGDSISPAPPQSEEFESAPNGNGFPEPHIIHAAITLVRSINWRTEDPEVTWDDQMRELQKHLGITDQDASTVPPDEVVPAAQMEQHASPVVLRDATLLTQGVNSVEPPKEATHSESTEAGDTNLAFDSASPGTPPMAASKIGRNDGVATAEASDEDFPDPSLTLAEPPDMTRTQSVADPTVISFTIPDQTNGTGGQTFEIPLEPAENRRKCSHFLKCVITAREYLDYTFLAYIVTTSFHEHHMSAKTHLVVSCMLLGSALLLRL</sequence>
<dbReference type="EMBL" id="ML976707">
    <property type="protein sequence ID" value="KAF1969626.1"/>
    <property type="molecule type" value="Genomic_DNA"/>
</dbReference>
<feature type="region of interest" description="Disordered" evidence="1">
    <location>
        <begin position="298"/>
        <end position="330"/>
    </location>
</feature>
<feature type="region of interest" description="Disordered" evidence="1">
    <location>
        <begin position="240"/>
        <end position="260"/>
    </location>
</feature>
<reference evidence="2" key="1">
    <citation type="journal article" date="2020" name="Stud. Mycol.">
        <title>101 Dothideomycetes genomes: a test case for predicting lifestyles and emergence of pathogens.</title>
        <authorList>
            <person name="Haridas S."/>
            <person name="Albert R."/>
            <person name="Binder M."/>
            <person name="Bloem J."/>
            <person name="Labutti K."/>
            <person name="Salamov A."/>
            <person name="Andreopoulos B."/>
            <person name="Baker S."/>
            <person name="Barry K."/>
            <person name="Bills G."/>
            <person name="Bluhm B."/>
            <person name="Cannon C."/>
            <person name="Castanera R."/>
            <person name="Culley D."/>
            <person name="Daum C."/>
            <person name="Ezra D."/>
            <person name="Gonzalez J."/>
            <person name="Henrissat B."/>
            <person name="Kuo A."/>
            <person name="Liang C."/>
            <person name="Lipzen A."/>
            <person name="Lutzoni F."/>
            <person name="Magnuson J."/>
            <person name="Mondo S."/>
            <person name="Nolan M."/>
            <person name="Ohm R."/>
            <person name="Pangilinan J."/>
            <person name="Park H.-J."/>
            <person name="Ramirez L."/>
            <person name="Alfaro M."/>
            <person name="Sun H."/>
            <person name="Tritt A."/>
            <person name="Yoshinaga Y."/>
            <person name="Zwiers L.-H."/>
            <person name="Turgeon B."/>
            <person name="Goodwin S."/>
            <person name="Spatafora J."/>
            <person name="Crous P."/>
            <person name="Grigoriev I."/>
        </authorList>
    </citation>
    <scope>NUCLEOTIDE SEQUENCE</scope>
    <source>
        <strain evidence="2">CBS 107.79</strain>
    </source>
</reference>
<evidence type="ECO:0000256" key="1">
    <source>
        <dbReference type="SAM" id="MobiDB-lite"/>
    </source>
</evidence>
<feature type="compositionally biased region" description="Polar residues" evidence="1">
    <location>
        <begin position="320"/>
        <end position="330"/>
    </location>
</feature>
<evidence type="ECO:0000313" key="2">
    <source>
        <dbReference type="EMBL" id="KAF1969626.1"/>
    </source>
</evidence>